<protein>
    <submittedName>
        <fullName evidence="2">Uncharacterized protein</fullName>
    </submittedName>
</protein>
<gene>
    <name evidence="2" type="ORF">BSOLF_1719</name>
</gene>
<keyword evidence="1" id="KW-0812">Transmembrane</keyword>
<reference evidence="3" key="1">
    <citation type="journal article" date="2018" name="Sci. Rep.">
        <title>Lignite coal burning seam in the remote Altai Mountains harbors a hydrogen-driven thermophilic microbial community.</title>
        <authorList>
            <person name="Kadnikov V.V."/>
            <person name="Mardanov A.V."/>
            <person name="Ivasenko D.A."/>
            <person name="Antsiferov D.V."/>
            <person name="Beletsky A.V."/>
            <person name="Karnachuk O.V."/>
            <person name="Ravin N.V."/>
        </authorList>
    </citation>
    <scope>NUCLEOTIDE SEQUENCE [LARGE SCALE GENOMIC DNA]</scope>
</reference>
<evidence type="ECO:0000256" key="1">
    <source>
        <dbReference type="SAM" id="Phobius"/>
    </source>
</evidence>
<dbReference type="Proteomes" id="UP000244338">
    <property type="component" value="Unassembled WGS sequence"/>
</dbReference>
<organism evidence="2 3">
    <name type="scientific">Candidatus Carbonibacillus altaicus</name>
    <dbReference type="NCBI Taxonomy" id="2163959"/>
    <lineage>
        <taxon>Bacteria</taxon>
        <taxon>Bacillati</taxon>
        <taxon>Bacillota</taxon>
        <taxon>Bacilli</taxon>
        <taxon>Bacillales</taxon>
        <taxon>Candidatus Carbonibacillus</taxon>
    </lineage>
</organism>
<feature type="transmembrane region" description="Helical" evidence="1">
    <location>
        <begin position="23"/>
        <end position="43"/>
    </location>
</feature>
<keyword evidence="1" id="KW-1133">Transmembrane helix</keyword>
<proteinExistence type="predicted"/>
<dbReference type="EMBL" id="PEBX01000084">
    <property type="protein sequence ID" value="PTQ55671.1"/>
    <property type="molecule type" value="Genomic_DNA"/>
</dbReference>
<keyword evidence="1" id="KW-0472">Membrane</keyword>
<evidence type="ECO:0000313" key="2">
    <source>
        <dbReference type="EMBL" id="PTQ55671.1"/>
    </source>
</evidence>
<sequence length="44" mass="4717">MVALLVFPLPALAFSKKNKIAISLILHGIVGMVTMFLTGIFWGG</sequence>
<dbReference type="AlphaFoldDB" id="A0A2R6XZ24"/>
<evidence type="ECO:0000313" key="3">
    <source>
        <dbReference type="Proteomes" id="UP000244338"/>
    </source>
</evidence>
<comment type="caution">
    <text evidence="2">The sequence shown here is derived from an EMBL/GenBank/DDBJ whole genome shotgun (WGS) entry which is preliminary data.</text>
</comment>
<name>A0A2R6XZ24_9BACL</name>
<accession>A0A2R6XZ24</accession>